<keyword evidence="2" id="KW-0812">Transmembrane</keyword>
<comment type="caution">
    <text evidence="3">The sequence shown here is derived from an EMBL/GenBank/DDBJ whole genome shotgun (WGS) entry which is preliminary data.</text>
</comment>
<dbReference type="Pfam" id="PF14235">
    <property type="entry name" value="DUF4337"/>
    <property type="match status" value="1"/>
</dbReference>
<keyword evidence="2" id="KW-0472">Membrane</keyword>
<dbReference type="RefSeq" id="WP_071115770.1">
    <property type="nucleotide sequence ID" value="NZ_MKCS01000001.1"/>
</dbReference>
<evidence type="ECO:0000313" key="4">
    <source>
        <dbReference type="Proteomes" id="UP000180088"/>
    </source>
</evidence>
<keyword evidence="2" id="KW-1133">Transmembrane helix</keyword>
<evidence type="ECO:0000313" key="3">
    <source>
        <dbReference type="EMBL" id="OHX13729.1"/>
    </source>
</evidence>
<protein>
    <recommendedName>
        <fullName evidence="5">DUF4337 domain-containing protein</fullName>
    </recommendedName>
</protein>
<sequence length="178" mass="19873">MAEEKKEPWLNYLALTTVILAVCATLSTFKGGGFSTRSVIAQAQASDQWAYYQAKGIKGNLYEMEHDRLQFELDNLPAGAGAAQRQRYQAAIDQAAKRAERYGAERKAIEKSARQLEDERNQAQRQGKPFGMAVIFLQVAILISSIAGLFKRKRIWLTALPVAGLGLVYFADGFFLFF</sequence>
<dbReference type="AlphaFoldDB" id="A0A1S1X2N7"/>
<name>A0A1S1X2N7_9NEIS</name>
<feature type="transmembrane region" description="Helical" evidence="2">
    <location>
        <begin position="156"/>
        <end position="177"/>
    </location>
</feature>
<dbReference type="OrthoDB" id="9806096at2"/>
<reference evidence="3 4" key="1">
    <citation type="submission" date="2016-09" db="EMBL/GenBank/DDBJ databases">
        <title>Chromobacterium muskegensis sp. nov., an insecticidal bacterium isolated from Sphagnum bogs.</title>
        <authorList>
            <person name="Sparks M.E."/>
            <person name="Blackburn M.B."/>
            <person name="Gundersen-Rindal D.E."/>
            <person name="Mitchell A."/>
            <person name="Farrar R."/>
            <person name="Kuhar D."/>
        </authorList>
    </citation>
    <scope>NUCLEOTIDE SEQUENCE [LARGE SCALE GENOMIC DNA]</scope>
    <source>
        <strain evidence="3 4">37-2</strain>
    </source>
</reference>
<dbReference type="STRING" id="1903179.BI347_09545"/>
<gene>
    <name evidence="3" type="ORF">BI347_09545</name>
</gene>
<accession>A0A1S1X2N7</accession>
<feature type="transmembrane region" description="Helical" evidence="2">
    <location>
        <begin position="130"/>
        <end position="150"/>
    </location>
</feature>
<feature type="transmembrane region" description="Helical" evidence="2">
    <location>
        <begin position="12"/>
        <end position="29"/>
    </location>
</feature>
<evidence type="ECO:0000256" key="1">
    <source>
        <dbReference type="SAM" id="Coils"/>
    </source>
</evidence>
<dbReference type="InterPro" id="IPR025570">
    <property type="entry name" value="DUF4337"/>
</dbReference>
<feature type="coiled-coil region" evidence="1">
    <location>
        <begin position="85"/>
        <end position="126"/>
    </location>
</feature>
<keyword evidence="1" id="KW-0175">Coiled coil</keyword>
<organism evidence="3 4">
    <name type="scientific">Chromobacterium sphagni</name>
    <dbReference type="NCBI Taxonomy" id="1903179"/>
    <lineage>
        <taxon>Bacteria</taxon>
        <taxon>Pseudomonadati</taxon>
        <taxon>Pseudomonadota</taxon>
        <taxon>Betaproteobacteria</taxon>
        <taxon>Neisseriales</taxon>
        <taxon>Chromobacteriaceae</taxon>
        <taxon>Chromobacterium</taxon>
    </lineage>
</organism>
<dbReference type="EMBL" id="MKCS01000001">
    <property type="protein sequence ID" value="OHX13729.1"/>
    <property type="molecule type" value="Genomic_DNA"/>
</dbReference>
<evidence type="ECO:0008006" key="5">
    <source>
        <dbReference type="Google" id="ProtNLM"/>
    </source>
</evidence>
<proteinExistence type="predicted"/>
<evidence type="ECO:0000256" key="2">
    <source>
        <dbReference type="SAM" id="Phobius"/>
    </source>
</evidence>
<dbReference type="Proteomes" id="UP000180088">
    <property type="component" value="Unassembled WGS sequence"/>
</dbReference>